<dbReference type="PROSITE" id="PS00039">
    <property type="entry name" value="DEAD_ATP_HELICASE"/>
    <property type="match status" value="1"/>
</dbReference>
<feature type="region of interest" description="Disordered" evidence="8">
    <location>
        <begin position="525"/>
        <end position="553"/>
    </location>
</feature>
<protein>
    <recommendedName>
        <fullName evidence="7">ATP-dependent RNA helicase</fullName>
        <ecNumber evidence="7">3.6.4.13</ecNumber>
    </recommendedName>
</protein>
<dbReference type="InterPro" id="IPR027417">
    <property type="entry name" value="P-loop_NTPase"/>
</dbReference>
<evidence type="ECO:0000259" key="10">
    <source>
        <dbReference type="PROSITE" id="PS51194"/>
    </source>
</evidence>
<dbReference type="InterPro" id="IPR014014">
    <property type="entry name" value="RNA_helicase_DEAD_Q_motif"/>
</dbReference>
<keyword evidence="2 7" id="KW-0378">Hydrolase</keyword>
<dbReference type="InterPro" id="IPR025313">
    <property type="entry name" value="SPB4-like_CTE"/>
</dbReference>
<feature type="region of interest" description="Disordered" evidence="8">
    <location>
        <begin position="657"/>
        <end position="803"/>
    </location>
</feature>
<evidence type="ECO:0000259" key="11">
    <source>
        <dbReference type="PROSITE" id="PS51195"/>
    </source>
</evidence>
<reference evidence="12 13" key="1">
    <citation type="submission" date="2021-06" db="EMBL/GenBank/DDBJ databases">
        <title>A haploid diamondback moth (Plutella xylostella L.) genome assembly resolves 31 chromosomes and identifies a diamide resistance mutation.</title>
        <authorList>
            <person name="Ward C.M."/>
            <person name="Perry K.D."/>
            <person name="Baker G."/>
            <person name="Powis K."/>
            <person name="Heckel D.G."/>
            <person name="Baxter S.W."/>
        </authorList>
    </citation>
    <scope>NUCLEOTIDE SEQUENCE [LARGE SCALE GENOMIC DNA]</scope>
    <source>
        <strain evidence="12 13">LV</strain>
        <tissue evidence="12">Single pupa</tissue>
    </source>
</reference>
<dbReference type="InterPro" id="IPR014001">
    <property type="entry name" value="Helicase_ATP-bd"/>
</dbReference>
<name>A0ABQ7Q2F1_PLUXY</name>
<dbReference type="Pfam" id="PF00271">
    <property type="entry name" value="Helicase_C"/>
    <property type="match status" value="1"/>
</dbReference>
<evidence type="ECO:0000313" key="13">
    <source>
        <dbReference type="Proteomes" id="UP000823941"/>
    </source>
</evidence>
<dbReference type="EC" id="3.6.4.13" evidence="7"/>
<keyword evidence="5 7" id="KW-0694">RNA-binding</keyword>
<feature type="domain" description="DEAD-box RNA helicase Q" evidence="11">
    <location>
        <begin position="50"/>
        <end position="78"/>
    </location>
</feature>
<feature type="domain" description="Helicase C-terminal" evidence="10">
    <location>
        <begin position="268"/>
        <end position="437"/>
    </location>
</feature>
<dbReference type="Pfam" id="PF13959">
    <property type="entry name" value="CTE_SPB4"/>
    <property type="match status" value="1"/>
</dbReference>
<feature type="region of interest" description="Disordered" evidence="8">
    <location>
        <begin position="566"/>
        <end position="614"/>
    </location>
</feature>
<dbReference type="SMART" id="SM00490">
    <property type="entry name" value="HELICc"/>
    <property type="match status" value="1"/>
</dbReference>
<dbReference type="Proteomes" id="UP000823941">
    <property type="component" value="Chromosome 23"/>
</dbReference>
<dbReference type="Gene3D" id="3.40.50.300">
    <property type="entry name" value="P-loop containing nucleotide triphosphate hydrolases"/>
    <property type="match status" value="2"/>
</dbReference>
<dbReference type="InterPro" id="IPR001650">
    <property type="entry name" value="Helicase_C-like"/>
</dbReference>
<feature type="compositionally biased region" description="Basic residues" evidence="8">
    <location>
        <begin position="8"/>
        <end position="26"/>
    </location>
</feature>
<dbReference type="SMART" id="SM00487">
    <property type="entry name" value="DEXDc"/>
    <property type="match status" value="1"/>
</dbReference>
<dbReference type="SMART" id="SM01178">
    <property type="entry name" value="DUF4217"/>
    <property type="match status" value="1"/>
</dbReference>
<evidence type="ECO:0000256" key="1">
    <source>
        <dbReference type="ARBA" id="ARBA00022741"/>
    </source>
</evidence>
<proteinExistence type="inferred from homology"/>
<comment type="similarity">
    <text evidence="7">Belongs to the DEAD box helicase family.</text>
</comment>
<evidence type="ECO:0000256" key="6">
    <source>
        <dbReference type="PROSITE-ProRule" id="PRU00552"/>
    </source>
</evidence>
<dbReference type="EMBL" id="JAHIBW010000023">
    <property type="protein sequence ID" value="KAG7298920.1"/>
    <property type="molecule type" value="Genomic_DNA"/>
</dbReference>
<organism evidence="12 13">
    <name type="scientific">Plutella xylostella</name>
    <name type="common">Diamondback moth</name>
    <name type="synonym">Plutella maculipennis</name>
    <dbReference type="NCBI Taxonomy" id="51655"/>
    <lineage>
        <taxon>Eukaryota</taxon>
        <taxon>Metazoa</taxon>
        <taxon>Ecdysozoa</taxon>
        <taxon>Arthropoda</taxon>
        <taxon>Hexapoda</taxon>
        <taxon>Insecta</taxon>
        <taxon>Pterygota</taxon>
        <taxon>Neoptera</taxon>
        <taxon>Endopterygota</taxon>
        <taxon>Lepidoptera</taxon>
        <taxon>Glossata</taxon>
        <taxon>Ditrysia</taxon>
        <taxon>Yponomeutoidea</taxon>
        <taxon>Plutellidae</taxon>
        <taxon>Plutella</taxon>
    </lineage>
</organism>
<dbReference type="CDD" id="cd17941">
    <property type="entry name" value="DEADc_DDX10"/>
    <property type="match status" value="1"/>
</dbReference>
<gene>
    <name evidence="12" type="ORF">JYU34_017378</name>
</gene>
<evidence type="ECO:0000256" key="4">
    <source>
        <dbReference type="ARBA" id="ARBA00022840"/>
    </source>
</evidence>
<feature type="compositionally biased region" description="Basic and acidic residues" evidence="8">
    <location>
        <begin position="668"/>
        <end position="716"/>
    </location>
</feature>
<accession>A0ABQ7Q2F1</accession>
<dbReference type="PROSITE" id="PS51192">
    <property type="entry name" value="HELICASE_ATP_BIND_1"/>
    <property type="match status" value="1"/>
</dbReference>
<keyword evidence="1 7" id="KW-0547">Nucleotide-binding</keyword>
<comment type="domain">
    <text evidence="7">The Q motif is unique to and characteristic of the DEAD box family of RNA helicases and controls ATP binding and hydrolysis.</text>
</comment>
<comment type="catalytic activity">
    <reaction evidence="7">
        <text>ATP + H2O = ADP + phosphate + H(+)</text>
        <dbReference type="Rhea" id="RHEA:13065"/>
        <dbReference type="ChEBI" id="CHEBI:15377"/>
        <dbReference type="ChEBI" id="CHEBI:15378"/>
        <dbReference type="ChEBI" id="CHEBI:30616"/>
        <dbReference type="ChEBI" id="CHEBI:43474"/>
        <dbReference type="ChEBI" id="CHEBI:456216"/>
        <dbReference type="EC" id="3.6.4.13"/>
    </reaction>
</comment>
<dbReference type="PROSITE" id="PS51195">
    <property type="entry name" value="Q_MOTIF"/>
    <property type="match status" value="1"/>
</dbReference>
<feature type="short sequence motif" description="Q motif" evidence="6">
    <location>
        <begin position="50"/>
        <end position="78"/>
    </location>
</feature>
<comment type="function">
    <text evidence="7">RNA helicase.</text>
</comment>
<dbReference type="Pfam" id="PF00270">
    <property type="entry name" value="DEAD"/>
    <property type="match status" value="1"/>
</dbReference>
<dbReference type="SUPFAM" id="SSF52540">
    <property type="entry name" value="P-loop containing nucleoside triphosphate hydrolases"/>
    <property type="match status" value="2"/>
</dbReference>
<evidence type="ECO:0000256" key="5">
    <source>
        <dbReference type="ARBA" id="ARBA00022884"/>
    </source>
</evidence>
<dbReference type="InterPro" id="IPR011545">
    <property type="entry name" value="DEAD/DEAH_box_helicase_dom"/>
</dbReference>
<evidence type="ECO:0000256" key="3">
    <source>
        <dbReference type="ARBA" id="ARBA00022806"/>
    </source>
</evidence>
<evidence type="ECO:0000256" key="8">
    <source>
        <dbReference type="SAM" id="MobiDB-lite"/>
    </source>
</evidence>
<sequence>MKQDNKNKQKGGRQKKVQLFKPRKKKTPEEDAAIQYLQARYDKIVPDEIKTFKDLPLSQKTLKGLKDNNFHTPTEIQRQAIGFALQGKDILGAAKTGSGKTLAFLIPILEHLFCKKWTRMDGVGALVISPTRELAYQIYETLRKVGGLHDFSAGLIIGGQNLKFERKRMDQINILIGTPGRLLQHMDENPLFDCSQLQILVLDEADRCLDMGFEATMNAIIENLPPERQTLLFSATQTKSVKDLARLSLSYPTYVAPHEQADTVTPDALQQSYIVCEIDEKLGILWSFIKNHLKQKVLVFMSTCKQVKYTYDLFCKLRPGVSLLALYGTLHQEKREKIYNEFCRKSNVILFATDLASRGLDFPRVNWVIQYDCPEDVETYIHRAGRTARGVLGKGEGLLMLLPHEEKIVEDLTKSKIPINKISVDPSKVVAPQRKIEALLSEHTDLKQTAQRAFVSYVKSIFVMKNKEVFDIKLLDTDAYARSLGLIVPPTIRFLQKHKYNNSKKKDDTEEEEQEEDTDVIEKLKAKTNLEGDSEQSEGSEEESEDESDIKKEQIKKKDISKKKLMKLDFHGNDDTDDEDFLTVKNKVNPHEESEEEEQLVPLEETNKSKKKKPLTKAAVAKKILKKKLKVNTTIKFTEEGEAIEDEKRNLKSELAKQYESENVGGIDIEKAKEVLREEDKYDKQRFREKVKAKHKEEKRKLKNKKKEEEGEKDDFGSESESDGPDLSWLPDPDKIYGEKNASDDDDNDDKESSIGGSDRLESADEDDDGSDQSEEKMYHRPSKRSLVTSKGIPQESVAPRKKKKLAEISSKLSVQEAEALAMQLLMNK</sequence>
<comment type="caution">
    <text evidence="12">The sequence shown here is derived from an EMBL/GenBank/DDBJ whole genome shotgun (WGS) entry which is preliminary data.</text>
</comment>
<keyword evidence="3 7" id="KW-0347">Helicase</keyword>
<evidence type="ECO:0000313" key="12">
    <source>
        <dbReference type="EMBL" id="KAG7298920.1"/>
    </source>
</evidence>
<feature type="compositionally biased region" description="Basic and acidic residues" evidence="8">
    <location>
        <begin position="732"/>
        <end position="743"/>
    </location>
</feature>
<feature type="domain" description="Helicase ATP-binding" evidence="9">
    <location>
        <begin position="81"/>
        <end position="255"/>
    </location>
</feature>
<dbReference type="InterPro" id="IPR000629">
    <property type="entry name" value="RNA-helicase_DEAD-box_CS"/>
</dbReference>
<evidence type="ECO:0000256" key="2">
    <source>
        <dbReference type="ARBA" id="ARBA00022801"/>
    </source>
</evidence>
<dbReference type="CDD" id="cd18787">
    <property type="entry name" value="SF2_C_DEAD"/>
    <property type="match status" value="1"/>
</dbReference>
<feature type="compositionally biased region" description="Acidic residues" evidence="8">
    <location>
        <begin position="764"/>
        <end position="773"/>
    </location>
</feature>
<dbReference type="PROSITE" id="PS51194">
    <property type="entry name" value="HELICASE_CTER"/>
    <property type="match status" value="1"/>
</dbReference>
<dbReference type="PANTHER" id="PTHR24031">
    <property type="entry name" value="RNA HELICASE"/>
    <property type="match status" value="1"/>
</dbReference>
<feature type="compositionally biased region" description="Acidic residues" evidence="8">
    <location>
        <begin position="532"/>
        <end position="548"/>
    </location>
</feature>
<keyword evidence="13" id="KW-1185">Reference proteome</keyword>
<evidence type="ECO:0000256" key="7">
    <source>
        <dbReference type="RuleBase" id="RU365068"/>
    </source>
</evidence>
<evidence type="ECO:0000259" key="9">
    <source>
        <dbReference type="PROSITE" id="PS51192"/>
    </source>
</evidence>
<keyword evidence="4 7" id="KW-0067">ATP-binding</keyword>
<feature type="region of interest" description="Disordered" evidence="8">
    <location>
        <begin position="1"/>
        <end position="28"/>
    </location>
</feature>